<dbReference type="GO" id="GO:0000132">
    <property type="term" value="P:establishment of mitotic spindle orientation"/>
    <property type="evidence" value="ECO:0007669"/>
    <property type="project" value="TreeGrafter"/>
</dbReference>
<dbReference type="Proteomes" id="UP000092462">
    <property type="component" value="Unassembled WGS sequence"/>
</dbReference>
<protein>
    <recommendedName>
        <fullName evidence="5">Centrosomin N-terminal motif 1 domain-containing protein</fullName>
    </recommendedName>
</protein>
<feature type="coiled-coil region" evidence="3">
    <location>
        <begin position="1040"/>
        <end position="1081"/>
    </location>
</feature>
<dbReference type="GO" id="GO:0035371">
    <property type="term" value="C:microtubule plus-end"/>
    <property type="evidence" value="ECO:0007669"/>
    <property type="project" value="TreeGrafter"/>
</dbReference>
<dbReference type="GO" id="GO:0007059">
    <property type="term" value="P:chromosome segregation"/>
    <property type="evidence" value="ECO:0007669"/>
    <property type="project" value="TreeGrafter"/>
</dbReference>
<dbReference type="GO" id="GO:0008017">
    <property type="term" value="F:microtubule binding"/>
    <property type="evidence" value="ECO:0007669"/>
    <property type="project" value="TreeGrafter"/>
</dbReference>
<feature type="region of interest" description="Disordered" evidence="4">
    <location>
        <begin position="1098"/>
        <end position="1120"/>
    </location>
</feature>
<dbReference type="AlphaFoldDB" id="A0A1B0D331"/>
<dbReference type="Pfam" id="PF07989">
    <property type="entry name" value="Cnn_1N"/>
    <property type="match status" value="1"/>
</dbReference>
<dbReference type="EMBL" id="AJVK01010845">
    <property type="status" value="NOT_ANNOTATED_CDS"/>
    <property type="molecule type" value="Genomic_DNA"/>
</dbReference>
<feature type="compositionally biased region" description="Basic and acidic residues" evidence="4">
    <location>
        <begin position="964"/>
        <end position="979"/>
    </location>
</feature>
<dbReference type="GO" id="GO:0090266">
    <property type="term" value="P:regulation of mitotic cell cycle spindle assembly checkpoint"/>
    <property type="evidence" value="ECO:0007669"/>
    <property type="project" value="TreeGrafter"/>
</dbReference>
<feature type="domain" description="Centrosomin N-terminal motif 1" evidence="5">
    <location>
        <begin position="27"/>
        <end position="98"/>
    </location>
</feature>
<dbReference type="GO" id="GO:0001578">
    <property type="term" value="P:microtubule bundle formation"/>
    <property type="evidence" value="ECO:0007669"/>
    <property type="project" value="TreeGrafter"/>
</dbReference>
<feature type="compositionally biased region" description="Low complexity" evidence="4">
    <location>
        <begin position="990"/>
        <end position="1001"/>
    </location>
</feature>
<evidence type="ECO:0000259" key="5">
    <source>
        <dbReference type="Pfam" id="PF07989"/>
    </source>
</evidence>
<feature type="coiled-coil region" evidence="3">
    <location>
        <begin position="847"/>
        <end position="944"/>
    </location>
</feature>
<dbReference type="GO" id="GO:0000242">
    <property type="term" value="C:pericentriolar material"/>
    <property type="evidence" value="ECO:0007669"/>
    <property type="project" value="TreeGrafter"/>
</dbReference>
<proteinExistence type="predicted"/>
<dbReference type="GO" id="GO:0043015">
    <property type="term" value="F:gamma-tubulin binding"/>
    <property type="evidence" value="ECO:0007669"/>
    <property type="project" value="TreeGrafter"/>
</dbReference>
<dbReference type="VEuPathDB" id="VectorBase:PPAI001754"/>
<sequence>MDNSYSYGFRSPSFSVCGQGSPGQGRTVRDYEEQMTTLQRENFNLRLRIYFLEEKLNGSAMGQGTESLFKQNVDLKVEIEAQKKELQEKNELLTQAANVMKYMEDMQKKMEEDTKATESELRSRIDLLELEISEMQKIYGPSSPKNNLISLVEGDCGGMRRYSDGDAEMRMKELQGKVDQLNRSNEDMKEAMAQLEAMHQEKGLKIKEFESKTEQLSAQNAQLREKIESLEKTTKMTEELKVQLFEAREQLAEKMCDQQDLVARLQEKTQAHEDARAAIQKLVKNYKDLQEEYEQARNRENGDLNNQKKPEDIETIRSQLESKDVEITNLRAEILRTMEQKNAEIYDLKTEVKRKTTNLQRLINKDLWDKNREIERLTQLLSERNGVCGEIESPVKVAEMDQLHSQFTDAQYNEAVERNVYLQRKLDALRQKLCLNPDVNEKTVSELKQELKMAQTDAENANKWRKECAEVCSILTLRLEELAGFLDSLLKHKDVLGALCADRRHAMRKAIDRSLDLSRSINNSSLNLGITLSEQSLMQMTGISGILDESFPESVLSNKENLPGNCSMRESVEHVERVESAKVIEALKAEILTLRTELEKTYKRKEQVAEAKKRSHRVDGHSESESWSEPDRNVSAARIGLDERVTKVVQGKPYNSSTDEDATAVTPVKKTLAAEKIAQLETLATEKENKLLELQMAFVERENQLKEERLRVTDQLQAAQKDLEAQKVINGKLQEEVEHLRGSLGAQEGVREQIERLESELEEKRENLESLMKERDRAAVDVRVLELKMQEMTKDAEYMREKHIKEVNFRMEKMRKELEVELEGQLQRKDLEYQEILNRDFVSRSTFQQKREELDVLRRRLDDAQATIDGMSEAEIELRALLAEYERKSRDVQKCLDDATMQASRAVLERSRAVNECGQMEAALKDLQERCSGLAREKVDLNGRIAHLESLTATLQNQLVKATVKREESRERSSDDGGRLDNSSPDLGIDSDVARVSSSDAGGKKSAGETKPARLSSASTVEMRKSDASGESLCDHKNNCQVIKEENIELKKRLVRTKRQLEETVQRLKQSNKHKEQIERDIQTQILKTHSVLKQVRSNMETEAEKRNIPLPPRPSEGNN</sequence>
<keyword evidence="2" id="KW-0963">Cytoplasm</keyword>
<dbReference type="GO" id="GO:0097431">
    <property type="term" value="C:mitotic spindle pole"/>
    <property type="evidence" value="ECO:0007669"/>
    <property type="project" value="TreeGrafter"/>
</dbReference>
<feature type="compositionally biased region" description="Basic and acidic residues" evidence="4">
    <location>
        <begin position="1002"/>
        <end position="1012"/>
    </location>
</feature>
<dbReference type="GO" id="GO:0007099">
    <property type="term" value="P:centriole replication"/>
    <property type="evidence" value="ECO:0007669"/>
    <property type="project" value="TreeGrafter"/>
</dbReference>
<feature type="coiled-coil region" evidence="3">
    <location>
        <begin position="677"/>
        <end position="802"/>
    </location>
</feature>
<dbReference type="EnsemblMetazoa" id="PPAI001754-RA">
    <property type="protein sequence ID" value="PPAI001754-PA"/>
    <property type="gene ID" value="PPAI001754"/>
</dbReference>
<evidence type="ECO:0000313" key="6">
    <source>
        <dbReference type="EnsemblMetazoa" id="PPAI001754-PA"/>
    </source>
</evidence>
<dbReference type="PANTHER" id="PTHR46930">
    <property type="entry name" value="CDK5 REGULATORY SUBUNIT-ASSOCIATED PROTEIN 2"/>
    <property type="match status" value="1"/>
</dbReference>
<feature type="region of interest" description="Disordered" evidence="4">
    <location>
        <begin position="960"/>
        <end position="1032"/>
    </location>
</feature>
<name>A0A1B0D331_PHLPP</name>
<feature type="compositionally biased region" description="Basic and acidic residues" evidence="4">
    <location>
        <begin position="1022"/>
        <end position="1032"/>
    </location>
</feature>
<feature type="coiled-coil region" evidence="3">
    <location>
        <begin position="171"/>
        <end position="240"/>
    </location>
</feature>
<dbReference type="GO" id="GO:0046600">
    <property type="term" value="P:negative regulation of centriole replication"/>
    <property type="evidence" value="ECO:0007669"/>
    <property type="project" value="TreeGrafter"/>
</dbReference>
<organism evidence="6 7">
    <name type="scientific">Phlebotomus papatasi</name>
    <name type="common">Sandfly</name>
    <dbReference type="NCBI Taxonomy" id="29031"/>
    <lineage>
        <taxon>Eukaryota</taxon>
        <taxon>Metazoa</taxon>
        <taxon>Ecdysozoa</taxon>
        <taxon>Arthropoda</taxon>
        <taxon>Hexapoda</taxon>
        <taxon>Insecta</taxon>
        <taxon>Pterygota</taxon>
        <taxon>Neoptera</taxon>
        <taxon>Endopterygota</taxon>
        <taxon>Diptera</taxon>
        <taxon>Nematocera</taxon>
        <taxon>Psychodoidea</taxon>
        <taxon>Psychodidae</taxon>
        <taxon>Phlebotomus</taxon>
        <taxon>Phlebotomus</taxon>
    </lineage>
</organism>
<evidence type="ECO:0000313" key="7">
    <source>
        <dbReference type="Proteomes" id="UP000092462"/>
    </source>
</evidence>
<evidence type="ECO:0000256" key="4">
    <source>
        <dbReference type="SAM" id="MobiDB-lite"/>
    </source>
</evidence>
<feature type="region of interest" description="Disordered" evidence="4">
    <location>
        <begin position="607"/>
        <end position="632"/>
    </location>
</feature>
<feature type="compositionally biased region" description="Pro residues" evidence="4">
    <location>
        <begin position="1110"/>
        <end position="1120"/>
    </location>
</feature>
<evidence type="ECO:0000256" key="3">
    <source>
        <dbReference type="SAM" id="Coils"/>
    </source>
</evidence>
<dbReference type="InterPro" id="IPR012943">
    <property type="entry name" value="Cnn_1N"/>
</dbReference>
<feature type="coiled-coil region" evidence="3">
    <location>
        <begin position="72"/>
        <end position="138"/>
    </location>
</feature>
<reference evidence="6" key="1">
    <citation type="submission" date="2022-08" db="UniProtKB">
        <authorList>
            <consortium name="EnsemblMetazoa"/>
        </authorList>
    </citation>
    <scope>IDENTIFICATION</scope>
    <source>
        <strain evidence="6">Israel</strain>
    </source>
</reference>
<evidence type="ECO:0000256" key="2">
    <source>
        <dbReference type="ARBA" id="ARBA00022490"/>
    </source>
</evidence>
<dbReference type="PANTHER" id="PTHR46930:SF1">
    <property type="entry name" value="CDK5 REGULATORY SUBUNIT-ASSOCIATED PROTEIN 2"/>
    <property type="match status" value="1"/>
</dbReference>
<comment type="subcellular location">
    <subcellularLocation>
        <location evidence="1">Cytoplasm</location>
    </subcellularLocation>
</comment>
<feature type="coiled-coil region" evidence="3">
    <location>
        <begin position="412"/>
        <end position="464"/>
    </location>
</feature>
<dbReference type="EMBL" id="AJVK01010844">
    <property type="status" value="NOT_ANNOTATED_CDS"/>
    <property type="molecule type" value="Genomic_DNA"/>
</dbReference>
<dbReference type="GO" id="GO:0005737">
    <property type="term" value="C:cytoplasm"/>
    <property type="evidence" value="ECO:0007669"/>
    <property type="project" value="UniProtKB-SubCell"/>
</dbReference>
<dbReference type="EMBL" id="AJVK01010843">
    <property type="status" value="NOT_ANNOTATED_CDS"/>
    <property type="molecule type" value="Genomic_DNA"/>
</dbReference>
<feature type="coiled-coil region" evidence="3">
    <location>
        <begin position="265"/>
        <end position="333"/>
    </location>
</feature>
<keyword evidence="7" id="KW-1185">Reference proteome</keyword>
<dbReference type="InterPro" id="IPR042791">
    <property type="entry name" value="CDK5RAP2"/>
</dbReference>
<evidence type="ECO:0000256" key="1">
    <source>
        <dbReference type="ARBA" id="ARBA00004496"/>
    </source>
</evidence>
<accession>A0A1B0D331</accession>
<keyword evidence="3" id="KW-0175">Coiled coil</keyword>
<dbReference type="VEuPathDB" id="VectorBase:PPAPM1_007092"/>